<dbReference type="AlphaFoldDB" id="A0A511AZX4"/>
<dbReference type="SUPFAM" id="SSF53659">
    <property type="entry name" value="Isocitrate/Isopropylmalate dehydrogenase-like"/>
    <property type="match status" value="1"/>
</dbReference>
<dbReference type="GO" id="GO:0016746">
    <property type="term" value="F:acyltransferase activity"/>
    <property type="evidence" value="ECO:0007669"/>
    <property type="project" value="UniProtKB-KW"/>
</dbReference>
<evidence type="ECO:0000259" key="4">
    <source>
        <dbReference type="Pfam" id="PF01515"/>
    </source>
</evidence>
<keyword evidence="3" id="KW-0012">Acyltransferase</keyword>
<dbReference type="PIRSF" id="PIRSF000428">
    <property type="entry name" value="P_Ac_trans"/>
    <property type="match status" value="1"/>
</dbReference>
<dbReference type="RefSeq" id="WP_146923941.1">
    <property type="nucleotide sequence ID" value="NZ_BJUY01000006.1"/>
</dbReference>
<dbReference type="PANTHER" id="PTHR43356">
    <property type="entry name" value="PHOSPHATE ACETYLTRANSFERASE"/>
    <property type="match status" value="1"/>
</dbReference>
<dbReference type="EMBL" id="BJUY01000006">
    <property type="protein sequence ID" value="GEK91137.1"/>
    <property type="molecule type" value="Genomic_DNA"/>
</dbReference>
<dbReference type="InterPro" id="IPR050500">
    <property type="entry name" value="Phos_Acetyltrans/Butyryltrans"/>
</dbReference>
<evidence type="ECO:0000256" key="3">
    <source>
        <dbReference type="ARBA" id="ARBA00023315"/>
    </source>
</evidence>
<keyword evidence="2 5" id="KW-0808">Transferase</keyword>
<keyword evidence="6" id="KW-1185">Reference proteome</keyword>
<name>A0A511AZX4_9LACT</name>
<dbReference type="OrthoDB" id="9774179at2"/>
<evidence type="ECO:0000313" key="5">
    <source>
        <dbReference type="EMBL" id="GEK91137.1"/>
    </source>
</evidence>
<dbReference type="Pfam" id="PF01515">
    <property type="entry name" value="PTA_PTB"/>
    <property type="match status" value="1"/>
</dbReference>
<protein>
    <submittedName>
        <fullName evidence="5">Phosphate butyryltransferase</fullName>
    </submittedName>
</protein>
<comment type="similarity">
    <text evidence="1">Belongs to the phosphate acetyltransferase and butyryltransferase family.</text>
</comment>
<evidence type="ECO:0000256" key="2">
    <source>
        <dbReference type="ARBA" id="ARBA00022679"/>
    </source>
</evidence>
<accession>A0A511AZX4</accession>
<dbReference type="PANTHER" id="PTHR43356:SF2">
    <property type="entry name" value="PHOSPHATE ACETYLTRANSFERASE"/>
    <property type="match status" value="1"/>
</dbReference>
<dbReference type="InterPro" id="IPR002505">
    <property type="entry name" value="PTA_PTB"/>
</dbReference>
<dbReference type="InterPro" id="IPR012147">
    <property type="entry name" value="P_Ac_Bu_trans"/>
</dbReference>
<evidence type="ECO:0000256" key="1">
    <source>
        <dbReference type="ARBA" id="ARBA00005656"/>
    </source>
</evidence>
<proteinExistence type="inferred from homology"/>
<sequence length="302" mass="32642">MGLVTNLQSIRQSVDSKKLKIAVVKAANEDVLKSIKRGIEEDIIEPVLIDDEGKLTGLLKQLSIDLEKVEIIDQADDKKAAEKGVELARDKKVDALMKGFIGTGDILRPVVNKETGIRSSTLLSHVAVIFVPKLNRFVAITDGGMVVEPNKEQLKTIIEHGVEVMKSIDVKEPKAAILSASENVMSKNNASVWASELTEEMRSDDYVVEGPISLDLSLIPDIAEEKNYRGKIQGDADIIVTPDIVSGNSLSKSLTLFGGAEMAGLIIGATVPIILTSRASSSDEKYASILLAQHVMNQKENG</sequence>
<evidence type="ECO:0000313" key="6">
    <source>
        <dbReference type="Proteomes" id="UP000321662"/>
    </source>
</evidence>
<comment type="caution">
    <text evidence="5">The sequence shown here is derived from an EMBL/GenBank/DDBJ whole genome shotgun (WGS) entry which is preliminary data.</text>
</comment>
<gene>
    <name evidence="5" type="primary">ptb</name>
    <name evidence="5" type="ORF">AKA01nite_07590</name>
</gene>
<feature type="domain" description="Phosphate acetyl/butaryl transferase" evidence="4">
    <location>
        <begin position="80"/>
        <end position="292"/>
    </location>
</feature>
<organism evidence="5 6">
    <name type="scientific">Alkalibacterium kapii</name>
    <dbReference type="NCBI Taxonomy" id="426704"/>
    <lineage>
        <taxon>Bacteria</taxon>
        <taxon>Bacillati</taxon>
        <taxon>Bacillota</taxon>
        <taxon>Bacilli</taxon>
        <taxon>Lactobacillales</taxon>
        <taxon>Carnobacteriaceae</taxon>
        <taxon>Alkalibacterium</taxon>
    </lineage>
</organism>
<dbReference type="Proteomes" id="UP000321662">
    <property type="component" value="Unassembled WGS sequence"/>
</dbReference>
<dbReference type="Gene3D" id="3.40.718.10">
    <property type="entry name" value="Isopropylmalate Dehydrogenase"/>
    <property type="match status" value="1"/>
</dbReference>
<reference evidence="5 6" key="1">
    <citation type="submission" date="2019-07" db="EMBL/GenBank/DDBJ databases">
        <title>Whole genome shotgun sequence of Alkalibacterium kapii NBRC 103247.</title>
        <authorList>
            <person name="Hosoyama A."/>
            <person name="Uohara A."/>
            <person name="Ohji S."/>
            <person name="Ichikawa N."/>
        </authorList>
    </citation>
    <scope>NUCLEOTIDE SEQUENCE [LARGE SCALE GENOMIC DNA]</scope>
    <source>
        <strain evidence="5 6">NBRC 103247</strain>
    </source>
</reference>